<reference evidence="10" key="1">
    <citation type="submission" date="2023-07" db="EMBL/GenBank/DDBJ databases">
        <authorList>
            <consortium name="AG Swart"/>
            <person name="Singh M."/>
            <person name="Singh A."/>
            <person name="Seah K."/>
            <person name="Emmerich C."/>
        </authorList>
    </citation>
    <scope>NUCLEOTIDE SEQUENCE</scope>
    <source>
        <strain evidence="10">DP1</strain>
    </source>
</reference>
<dbReference type="Pfam" id="PF00443">
    <property type="entry name" value="UCH"/>
    <property type="match status" value="1"/>
</dbReference>
<proteinExistence type="inferred from homology"/>
<evidence type="ECO:0000256" key="6">
    <source>
        <dbReference type="ARBA" id="ARBA00022801"/>
    </source>
</evidence>
<sequence length="440" mass="51695">MGIFSSAPEVSTTPQNRQSYSDCDSPPSYFREPSSSRSQRISITNRQRSTRLSEEERKKLLQQRKQNREKARKEEEKNRKKKKSRLKQRLELLDEDAKETCKKYKVQWENTDKERGGERLECWKAIKNPNLNCFMNASMQSLLSLPELVKYFSGCSDGDLAKEKKSYFSKELYPNAKISCLMQDLFKQCYDSDAPELDVTKIRSKFKDDFTETEMHDSGEFILSLLNTLENELNPPDQQFNTKDIWHYLQVWKKYQETYPSIINKLFVGMEQTIFRCQKCFHESKMYDMFKNISIQCTPEAPIKGFIAFLSQLKSPQECKMKCKNCDSKKSFIIKKRIIRYPKYLMLVIGRGGPSTQDQISGFVDYPHSFVQFDPQSDHEIKYTLNNVIANRTVHYSTYCKRGSKWVHLENTDVKAIHPSELKNEDAYILFYEAKDLIVD</sequence>
<accession>A0AAD1UNK5</accession>
<comment type="similarity">
    <text evidence="2">Belongs to the peptidase C19 family.</text>
</comment>
<dbReference type="SUPFAM" id="SSF54001">
    <property type="entry name" value="Cysteine proteinases"/>
    <property type="match status" value="1"/>
</dbReference>
<dbReference type="InterPro" id="IPR028889">
    <property type="entry name" value="USP"/>
</dbReference>
<evidence type="ECO:0000256" key="8">
    <source>
        <dbReference type="SAM" id="MobiDB-lite"/>
    </source>
</evidence>
<dbReference type="Proteomes" id="UP001295684">
    <property type="component" value="Unassembled WGS sequence"/>
</dbReference>
<dbReference type="PANTHER" id="PTHR21646">
    <property type="entry name" value="UBIQUITIN CARBOXYL-TERMINAL HYDROLASE"/>
    <property type="match status" value="1"/>
</dbReference>
<keyword evidence="5" id="KW-0833">Ubl conjugation pathway</keyword>
<dbReference type="EC" id="3.4.19.12" evidence="3"/>
<gene>
    <name evidence="10" type="ORF">ECRASSUSDP1_LOCUS11528</name>
</gene>
<dbReference type="InterPro" id="IPR050185">
    <property type="entry name" value="Ub_carboxyl-term_hydrolase"/>
</dbReference>
<keyword evidence="11" id="KW-1185">Reference proteome</keyword>
<dbReference type="PANTHER" id="PTHR21646:SF24">
    <property type="entry name" value="UBIQUITIN CARBOXYL-TERMINAL HYDROLASE"/>
    <property type="match status" value="1"/>
</dbReference>
<comment type="caution">
    <text evidence="10">The sequence shown here is derived from an EMBL/GenBank/DDBJ whole genome shotgun (WGS) entry which is preliminary data.</text>
</comment>
<evidence type="ECO:0000256" key="3">
    <source>
        <dbReference type="ARBA" id="ARBA00012759"/>
    </source>
</evidence>
<evidence type="ECO:0000259" key="9">
    <source>
        <dbReference type="PROSITE" id="PS50235"/>
    </source>
</evidence>
<dbReference type="GO" id="GO:0006508">
    <property type="term" value="P:proteolysis"/>
    <property type="evidence" value="ECO:0007669"/>
    <property type="project" value="UniProtKB-KW"/>
</dbReference>
<dbReference type="EMBL" id="CAMPGE010011384">
    <property type="protein sequence ID" value="CAI2370220.1"/>
    <property type="molecule type" value="Genomic_DNA"/>
</dbReference>
<dbReference type="GO" id="GO:0016579">
    <property type="term" value="P:protein deubiquitination"/>
    <property type="evidence" value="ECO:0007669"/>
    <property type="project" value="InterPro"/>
</dbReference>
<feature type="compositionally biased region" description="Basic and acidic residues" evidence="8">
    <location>
        <begin position="66"/>
        <end position="78"/>
    </location>
</feature>
<dbReference type="InterPro" id="IPR001394">
    <property type="entry name" value="Peptidase_C19_UCH"/>
</dbReference>
<keyword evidence="6" id="KW-0378">Hydrolase</keyword>
<keyword evidence="7" id="KW-0788">Thiol protease</keyword>
<dbReference type="GO" id="GO:0004843">
    <property type="term" value="F:cysteine-type deubiquitinase activity"/>
    <property type="evidence" value="ECO:0007669"/>
    <property type="project" value="UniProtKB-EC"/>
</dbReference>
<dbReference type="AlphaFoldDB" id="A0AAD1UNK5"/>
<evidence type="ECO:0000256" key="5">
    <source>
        <dbReference type="ARBA" id="ARBA00022786"/>
    </source>
</evidence>
<evidence type="ECO:0000256" key="2">
    <source>
        <dbReference type="ARBA" id="ARBA00009085"/>
    </source>
</evidence>
<comment type="catalytic activity">
    <reaction evidence="1">
        <text>Thiol-dependent hydrolysis of ester, thioester, amide, peptide and isopeptide bonds formed by the C-terminal Gly of ubiquitin (a 76-residue protein attached to proteins as an intracellular targeting signal).</text>
        <dbReference type="EC" id="3.4.19.12"/>
    </reaction>
</comment>
<feature type="domain" description="USP" evidence="9">
    <location>
        <begin position="124"/>
        <end position="435"/>
    </location>
</feature>
<organism evidence="10 11">
    <name type="scientific">Euplotes crassus</name>
    <dbReference type="NCBI Taxonomy" id="5936"/>
    <lineage>
        <taxon>Eukaryota</taxon>
        <taxon>Sar</taxon>
        <taxon>Alveolata</taxon>
        <taxon>Ciliophora</taxon>
        <taxon>Intramacronucleata</taxon>
        <taxon>Spirotrichea</taxon>
        <taxon>Hypotrichia</taxon>
        <taxon>Euplotida</taxon>
        <taxon>Euplotidae</taxon>
        <taxon>Moneuplotes</taxon>
    </lineage>
</organism>
<dbReference type="PROSITE" id="PS50235">
    <property type="entry name" value="USP_3"/>
    <property type="match status" value="1"/>
</dbReference>
<keyword evidence="4" id="KW-0645">Protease</keyword>
<evidence type="ECO:0000313" key="11">
    <source>
        <dbReference type="Proteomes" id="UP001295684"/>
    </source>
</evidence>
<evidence type="ECO:0000256" key="1">
    <source>
        <dbReference type="ARBA" id="ARBA00000707"/>
    </source>
</evidence>
<dbReference type="InterPro" id="IPR038765">
    <property type="entry name" value="Papain-like_cys_pep_sf"/>
</dbReference>
<evidence type="ECO:0000313" key="10">
    <source>
        <dbReference type="EMBL" id="CAI2370220.1"/>
    </source>
</evidence>
<evidence type="ECO:0000256" key="4">
    <source>
        <dbReference type="ARBA" id="ARBA00022670"/>
    </source>
</evidence>
<feature type="region of interest" description="Disordered" evidence="8">
    <location>
        <begin position="1"/>
        <end position="88"/>
    </location>
</feature>
<feature type="compositionally biased region" description="Polar residues" evidence="8">
    <location>
        <begin position="8"/>
        <end position="22"/>
    </location>
</feature>
<protein>
    <recommendedName>
        <fullName evidence="3">ubiquitinyl hydrolase 1</fullName>
        <ecNumber evidence="3">3.4.19.12</ecNumber>
    </recommendedName>
</protein>
<evidence type="ECO:0000256" key="7">
    <source>
        <dbReference type="ARBA" id="ARBA00022807"/>
    </source>
</evidence>
<dbReference type="Gene3D" id="3.90.70.10">
    <property type="entry name" value="Cysteine proteinases"/>
    <property type="match status" value="1"/>
</dbReference>
<name>A0AAD1UNK5_EUPCR</name>
<feature type="compositionally biased region" description="Polar residues" evidence="8">
    <location>
        <begin position="33"/>
        <end position="47"/>
    </location>
</feature>